<dbReference type="PANTHER" id="PTHR38111">
    <property type="entry name" value="ZN(2)-C6 FUNGAL-TYPE DOMAIN-CONTAINING PROTEIN-RELATED"/>
    <property type="match status" value="1"/>
</dbReference>
<evidence type="ECO:0000313" key="4">
    <source>
        <dbReference type="Proteomes" id="UP000039046"/>
    </source>
</evidence>
<dbReference type="PROSITE" id="PS00463">
    <property type="entry name" value="ZN2_CY6_FUNGAL_1"/>
    <property type="match status" value="1"/>
</dbReference>
<proteinExistence type="predicted"/>
<dbReference type="PRINTS" id="PR00755">
    <property type="entry name" value="AFLATOXINBRP"/>
</dbReference>
<feature type="domain" description="Zn(2)-C6 fungal-type" evidence="2">
    <location>
        <begin position="23"/>
        <end position="53"/>
    </location>
</feature>
<evidence type="ECO:0000259" key="2">
    <source>
        <dbReference type="PROSITE" id="PS50048"/>
    </source>
</evidence>
<gene>
    <name evidence="3" type="ORF">VHEMI01401</name>
</gene>
<dbReference type="GO" id="GO:0000981">
    <property type="term" value="F:DNA-binding transcription factor activity, RNA polymerase II-specific"/>
    <property type="evidence" value="ECO:0007669"/>
    <property type="project" value="InterPro"/>
</dbReference>
<reference evidence="3 4" key="1">
    <citation type="journal article" date="2015" name="Genome Announc.">
        <title>Draft Genome Sequence and Gene Annotation of the Entomopathogenic Fungus Verticillium hemipterigenum.</title>
        <authorList>
            <person name="Horn F."/>
            <person name="Habel A."/>
            <person name="Scharf D.H."/>
            <person name="Dworschak J."/>
            <person name="Brakhage A.A."/>
            <person name="Guthke R."/>
            <person name="Hertweck C."/>
            <person name="Linde J."/>
        </authorList>
    </citation>
    <scope>NUCLEOTIDE SEQUENCE [LARGE SCALE GENOMIC DNA]</scope>
</reference>
<dbReference type="CDD" id="cd00067">
    <property type="entry name" value="GAL4"/>
    <property type="match status" value="1"/>
</dbReference>
<evidence type="ECO:0000313" key="3">
    <source>
        <dbReference type="EMBL" id="CEJ81262.1"/>
    </source>
</evidence>
<dbReference type="OrthoDB" id="4936229at2759"/>
<dbReference type="EMBL" id="CDHN01000001">
    <property type="protein sequence ID" value="CEJ81262.1"/>
    <property type="molecule type" value="Genomic_DNA"/>
</dbReference>
<dbReference type="Gene3D" id="4.10.240.10">
    <property type="entry name" value="Zn(2)-C6 fungal-type DNA-binding domain"/>
    <property type="match status" value="1"/>
</dbReference>
<dbReference type="Proteomes" id="UP000039046">
    <property type="component" value="Unassembled WGS sequence"/>
</dbReference>
<dbReference type="AlphaFoldDB" id="A0A0A1T4N8"/>
<dbReference type="SUPFAM" id="SSF57701">
    <property type="entry name" value="Zn2/Cys6 DNA-binding domain"/>
    <property type="match status" value="1"/>
</dbReference>
<accession>A0A0A1T4N8</accession>
<dbReference type="SMART" id="SM00066">
    <property type="entry name" value="GAL4"/>
    <property type="match status" value="1"/>
</dbReference>
<dbReference type="GO" id="GO:0008270">
    <property type="term" value="F:zinc ion binding"/>
    <property type="evidence" value="ECO:0007669"/>
    <property type="project" value="InterPro"/>
</dbReference>
<evidence type="ECO:0000256" key="1">
    <source>
        <dbReference type="ARBA" id="ARBA00023242"/>
    </source>
</evidence>
<keyword evidence="1" id="KW-0539">Nucleus</keyword>
<sequence length="501" mass="56337">MAPTIEALDQPRKKRWAAKVKTGCFSCRRRRIKCDEGKPQCKSCVKRAWVCEYPAGMHNPQRRPHMLAPANVRGQQVPMLEGEAKSMVGISNLVYLMPQIIGLQGSSSDTSMSSIIRLTTTLYLTFLPNRAGKHTALDSAVRCLALAAQSFYSNRRRTSAGYGVAGQDAGLFESYNQALMHLQQAVADPEESLAGETLCATALLGSFESFISSKPYADHIRHLQGVEEIIKHRQPHRFMTRMELQLLQCHMVYIICGAFFGNRPCFLNHKEWRPVIIAIGRLSPELKINMDFFLYACPIFELVYEISQFVMERPVSPTKRGMLLKRVIQSGDAFNKWYRQFDVGGDKLAAITSCVQIDTMQKMCERGTTYNPYQSISISQCMILIQNRLRVALGSNDAYTMESASRLMAAKLCYAAGPDGKRQVWKTPLSGNVIPAILATGEDWAAHALKVNYQPEALDADEAVIGKDAFWRWMTAMNIGKDANILDMWNDYASENWVDEE</sequence>
<dbReference type="HOGENOM" id="CLU_040454_0_0_1"/>
<dbReference type="PANTHER" id="PTHR38111:SF6">
    <property type="entry name" value="FINGER DOMAIN PROTEIN, PUTATIVE (AFU_ORTHOLOGUE AFUA_8G01940)-RELATED"/>
    <property type="match status" value="1"/>
</dbReference>
<dbReference type="PROSITE" id="PS50048">
    <property type="entry name" value="ZN2_CY6_FUNGAL_2"/>
    <property type="match status" value="1"/>
</dbReference>
<name>A0A0A1T4N8_9HYPO</name>
<dbReference type="STRING" id="1531966.A0A0A1T4N8"/>
<protein>
    <submittedName>
        <fullName evidence="3">Putative C6 finger domain protein</fullName>
    </submittedName>
</protein>
<dbReference type="InterPro" id="IPR053178">
    <property type="entry name" value="Osmoadaptation_assoc"/>
</dbReference>
<dbReference type="InterPro" id="IPR036864">
    <property type="entry name" value="Zn2-C6_fun-type_DNA-bd_sf"/>
</dbReference>
<keyword evidence="4" id="KW-1185">Reference proteome</keyword>
<organism evidence="3 4">
    <name type="scientific">[Torrubiella] hemipterigena</name>
    <dbReference type="NCBI Taxonomy" id="1531966"/>
    <lineage>
        <taxon>Eukaryota</taxon>
        <taxon>Fungi</taxon>
        <taxon>Dikarya</taxon>
        <taxon>Ascomycota</taxon>
        <taxon>Pezizomycotina</taxon>
        <taxon>Sordariomycetes</taxon>
        <taxon>Hypocreomycetidae</taxon>
        <taxon>Hypocreales</taxon>
        <taxon>Clavicipitaceae</taxon>
        <taxon>Clavicipitaceae incertae sedis</taxon>
        <taxon>'Torrubiella' clade</taxon>
    </lineage>
</organism>
<dbReference type="InterPro" id="IPR001138">
    <property type="entry name" value="Zn2Cys6_DnaBD"/>
</dbReference>
<dbReference type="Pfam" id="PF00172">
    <property type="entry name" value="Zn_clus"/>
    <property type="match status" value="1"/>
</dbReference>